<comment type="similarity">
    <text evidence="3">Belongs to the NOP16 family.</text>
</comment>
<evidence type="ECO:0000256" key="2">
    <source>
        <dbReference type="ARBA" id="ARBA00004604"/>
    </source>
</evidence>
<dbReference type="PANTHER" id="PTHR13243">
    <property type="entry name" value="HSPC111 PROTEIN-RELATED"/>
    <property type="match status" value="1"/>
</dbReference>
<evidence type="ECO:0000313" key="8">
    <source>
        <dbReference type="Proteomes" id="UP000016930"/>
    </source>
</evidence>
<evidence type="ECO:0000256" key="3">
    <source>
        <dbReference type="ARBA" id="ARBA00008479"/>
    </source>
</evidence>
<feature type="compositionally biased region" description="Basic residues" evidence="6">
    <location>
        <begin position="1"/>
        <end position="29"/>
    </location>
</feature>
<feature type="compositionally biased region" description="Low complexity" evidence="6">
    <location>
        <begin position="83"/>
        <end position="102"/>
    </location>
</feature>
<keyword evidence="5" id="KW-0539">Nucleus</keyword>
<dbReference type="GO" id="GO:0042273">
    <property type="term" value="P:ribosomal large subunit biogenesis"/>
    <property type="evidence" value="ECO:0007669"/>
    <property type="project" value="TreeGrafter"/>
</dbReference>
<name>M2PPQ8_CERS8</name>
<feature type="region of interest" description="Disordered" evidence="6">
    <location>
        <begin position="1"/>
        <end position="38"/>
    </location>
</feature>
<evidence type="ECO:0000256" key="1">
    <source>
        <dbReference type="ARBA" id="ARBA00002889"/>
    </source>
</evidence>
<keyword evidence="8" id="KW-1185">Reference proteome</keyword>
<dbReference type="GO" id="GO:0005730">
    <property type="term" value="C:nucleolus"/>
    <property type="evidence" value="ECO:0007669"/>
    <property type="project" value="UniProtKB-SubCell"/>
</dbReference>
<dbReference type="OrthoDB" id="285729at2759"/>
<comment type="function">
    <text evidence="1">Involved in the biogenesis of the 60S ribosomal subunit.</text>
</comment>
<gene>
    <name evidence="7" type="ORF">CERSUDRAFT_113665</name>
</gene>
<feature type="region of interest" description="Disordered" evidence="6">
    <location>
        <begin position="64"/>
        <end position="167"/>
    </location>
</feature>
<dbReference type="PANTHER" id="PTHR13243:SF1">
    <property type="entry name" value="NUCLEOLAR PROTEIN 16"/>
    <property type="match status" value="1"/>
</dbReference>
<proteinExistence type="inferred from homology"/>
<dbReference type="InterPro" id="IPR019002">
    <property type="entry name" value="Ribosome_biogenesis_Nop16"/>
</dbReference>
<dbReference type="Pfam" id="PF09420">
    <property type="entry name" value="Nop16"/>
    <property type="match status" value="1"/>
</dbReference>
<sequence length="244" mass="26537">MANPRQRRKLRSGSHKPVHHSRRAQKILKKQPPIRGPKVLQEAWDSHKTVRQNYEALGLVASLNPTASGGVERPLDRQGLTAGGSSATPEASSSSPSSGSGAIPKGYGRIIRDEDGNIIDVEMGEEEPEAAPEEEEIEAIPNPADDDQQAGWVGLGTHPRTRQIDNSGSRVVQVLEHLSESQTGRKRYASAGEVATLGRLVQKYKEDVEAMARDRKLNPNQRTAGELSRAIKKAGGFAELMKRS</sequence>
<dbReference type="STRING" id="914234.M2PPQ8"/>
<dbReference type="HOGENOM" id="CLU_078857_1_0_1"/>
<evidence type="ECO:0000313" key="7">
    <source>
        <dbReference type="EMBL" id="EMD38494.1"/>
    </source>
</evidence>
<dbReference type="Proteomes" id="UP000016930">
    <property type="component" value="Unassembled WGS sequence"/>
</dbReference>
<comment type="subcellular location">
    <subcellularLocation>
        <location evidence="2">Nucleus</location>
        <location evidence="2">Nucleolus</location>
    </subcellularLocation>
</comment>
<dbReference type="AlphaFoldDB" id="M2PPQ8"/>
<evidence type="ECO:0000256" key="6">
    <source>
        <dbReference type="SAM" id="MobiDB-lite"/>
    </source>
</evidence>
<dbReference type="EMBL" id="KB445795">
    <property type="protein sequence ID" value="EMD38494.1"/>
    <property type="molecule type" value="Genomic_DNA"/>
</dbReference>
<reference evidence="7 8" key="1">
    <citation type="journal article" date="2012" name="Proc. Natl. Acad. Sci. U.S.A.">
        <title>Comparative genomics of Ceriporiopsis subvermispora and Phanerochaete chrysosporium provide insight into selective ligninolysis.</title>
        <authorList>
            <person name="Fernandez-Fueyo E."/>
            <person name="Ruiz-Duenas F.J."/>
            <person name="Ferreira P."/>
            <person name="Floudas D."/>
            <person name="Hibbett D.S."/>
            <person name="Canessa P."/>
            <person name="Larrondo L.F."/>
            <person name="James T.Y."/>
            <person name="Seelenfreund D."/>
            <person name="Lobos S."/>
            <person name="Polanco R."/>
            <person name="Tello M."/>
            <person name="Honda Y."/>
            <person name="Watanabe T."/>
            <person name="Watanabe T."/>
            <person name="Ryu J.S."/>
            <person name="Kubicek C.P."/>
            <person name="Schmoll M."/>
            <person name="Gaskell J."/>
            <person name="Hammel K.E."/>
            <person name="St John F.J."/>
            <person name="Vanden Wymelenberg A."/>
            <person name="Sabat G."/>
            <person name="Splinter BonDurant S."/>
            <person name="Syed K."/>
            <person name="Yadav J.S."/>
            <person name="Doddapaneni H."/>
            <person name="Subramanian V."/>
            <person name="Lavin J.L."/>
            <person name="Oguiza J.A."/>
            <person name="Perez G."/>
            <person name="Pisabarro A.G."/>
            <person name="Ramirez L."/>
            <person name="Santoyo F."/>
            <person name="Master E."/>
            <person name="Coutinho P.M."/>
            <person name="Henrissat B."/>
            <person name="Lombard V."/>
            <person name="Magnuson J.K."/>
            <person name="Kuees U."/>
            <person name="Hori C."/>
            <person name="Igarashi K."/>
            <person name="Samejima M."/>
            <person name="Held B.W."/>
            <person name="Barry K.W."/>
            <person name="LaButti K.M."/>
            <person name="Lapidus A."/>
            <person name="Lindquist E.A."/>
            <person name="Lucas S.M."/>
            <person name="Riley R."/>
            <person name="Salamov A.A."/>
            <person name="Hoffmeister D."/>
            <person name="Schwenk D."/>
            <person name="Hadar Y."/>
            <person name="Yarden O."/>
            <person name="de Vries R.P."/>
            <person name="Wiebenga A."/>
            <person name="Stenlid J."/>
            <person name="Eastwood D."/>
            <person name="Grigoriev I.V."/>
            <person name="Berka R.M."/>
            <person name="Blanchette R.A."/>
            <person name="Kersten P."/>
            <person name="Martinez A.T."/>
            <person name="Vicuna R."/>
            <person name="Cullen D."/>
        </authorList>
    </citation>
    <scope>NUCLEOTIDE SEQUENCE [LARGE SCALE GENOMIC DNA]</scope>
    <source>
        <strain evidence="7 8">B</strain>
    </source>
</reference>
<organism evidence="7 8">
    <name type="scientific">Ceriporiopsis subvermispora (strain B)</name>
    <name type="common">White-rot fungus</name>
    <name type="synonym">Gelatoporia subvermispora</name>
    <dbReference type="NCBI Taxonomy" id="914234"/>
    <lineage>
        <taxon>Eukaryota</taxon>
        <taxon>Fungi</taxon>
        <taxon>Dikarya</taxon>
        <taxon>Basidiomycota</taxon>
        <taxon>Agaricomycotina</taxon>
        <taxon>Agaricomycetes</taxon>
        <taxon>Polyporales</taxon>
        <taxon>Gelatoporiaceae</taxon>
        <taxon>Gelatoporia</taxon>
    </lineage>
</organism>
<protein>
    <recommendedName>
        <fullName evidence="4">Nucleolar protein 16</fullName>
    </recommendedName>
</protein>
<feature type="compositionally biased region" description="Acidic residues" evidence="6">
    <location>
        <begin position="122"/>
        <end position="148"/>
    </location>
</feature>
<evidence type="ECO:0000256" key="4">
    <source>
        <dbReference type="ARBA" id="ARBA00015522"/>
    </source>
</evidence>
<accession>M2PPQ8</accession>
<evidence type="ECO:0000256" key="5">
    <source>
        <dbReference type="ARBA" id="ARBA00023242"/>
    </source>
</evidence>